<dbReference type="EMBL" id="CP064946">
    <property type="protein sequence ID" value="QPH48629.1"/>
    <property type="molecule type" value="Genomic_DNA"/>
</dbReference>
<accession>A0A7S9LGG8</accession>
<gene>
    <name evidence="1" type="ORF">IZU98_19985</name>
</gene>
<evidence type="ECO:0000313" key="1">
    <source>
        <dbReference type="EMBL" id="QPH48629.1"/>
    </source>
</evidence>
<dbReference type="AlphaFoldDB" id="A0A7S9LGG8"/>
<dbReference type="RefSeq" id="WP_196110226.1">
    <property type="nucleotide sequence ID" value="NZ_CP064943.1"/>
</dbReference>
<organism evidence="1 2">
    <name type="scientific">Pseudomonas fulva</name>
    <dbReference type="NCBI Taxonomy" id="47880"/>
    <lineage>
        <taxon>Bacteria</taxon>
        <taxon>Pseudomonadati</taxon>
        <taxon>Pseudomonadota</taxon>
        <taxon>Gammaproteobacteria</taxon>
        <taxon>Pseudomonadales</taxon>
        <taxon>Pseudomonadaceae</taxon>
        <taxon>Pseudomonas</taxon>
    </lineage>
</organism>
<sequence length="307" mass="35018">MTNVTEFTRTVIKHYTSTEGTISFYESLYSKMHKKRLLDSNFVSQMSDPEKTMHRLSELVVLEHCTHCISDIESKNKGPDLTFNFESKKVNIEIITPVQVVLRKSSVQQYIYPPPKGHSANRGSIEVNIPEMSSLHERITGALKAKAEKYQTYLENGTVNKGDTNIVCINVGFIEGSEYIDYSYLKNLFKKQATIHLDISDENAVTAQIIDQDFHVSKKNNTIFKTSYFDNSEFEHVDGVWLLSCNENNLTGISKKIQPNSSDSNVIYHNYKSKISPSLLSTLKINSPQQEENFIKQIRIDNKLSES</sequence>
<evidence type="ECO:0000313" key="2">
    <source>
        <dbReference type="Proteomes" id="UP000594430"/>
    </source>
</evidence>
<name>A0A7S9LGG8_9PSED</name>
<dbReference type="Proteomes" id="UP000594430">
    <property type="component" value="Chromosome"/>
</dbReference>
<protein>
    <submittedName>
        <fullName evidence="1">Uncharacterized protein</fullName>
    </submittedName>
</protein>
<proteinExistence type="predicted"/>
<reference evidence="1 2" key="1">
    <citation type="submission" date="2020-11" db="EMBL/GenBank/DDBJ databases">
        <title>Pseudomonas fulva producing VIM-24.</title>
        <authorList>
            <person name="Liu S."/>
        </authorList>
    </citation>
    <scope>NUCLEOTIDE SEQUENCE [LARGE SCALE GENOMIC DNA]</scope>
    <source>
        <strain evidence="1 2">ZDHY414</strain>
    </source>
</reference>